<dbReference type="Gene3D" id="1.20.1250.20">
    <property type="entry name" value="MFS general substrate transporter like domains"/>
    <property type="match status" value="1"/>
</dbReference>
<comment type="subcellular location">
    <subcellularLocation>
        <location evidence="1">Membrane</location>
        <topology evidence="1">Multi-pass membrane protein</topology>
    </subcellularLocation>
</comment>
<feature type="transmembrane region" description="Helical" evidence="6">
    <location>
        <begin position="120"/>
        <end position="139"/>
    </location>
</feature>
<evidence type="ECO:0008006" key="9">
    <source>
        <dbReference type="Google" id="ProtNLM"/>
    </source>
</evidence>
<evidence type="ECO:0000256" key="4">
    <source>
        <dbReference type="ARBA" id="ARBA00023136"/>
    </source>
</evidence>
<dbReference type="InterPro" id="IPR036259">
    <property type="entry name" value="MFS_trans_sf"/>
</dbReference>
<dbReference type="PANTHER" id="PTHR23294">
    <property type="entry name" value="ET TRANSLATION PRODUCT-RELATED"/>
    <property type="match status" value="1"/>
</dbReference>
<evidence type="ECO:0000256" key="6">
    <source>
        <dbReference type="SAM" id="Phobius"/>
    </source>
</evidence>
<accession>A0A8H6FB88</accession>
<evidence type="ECO:0000256" key="3">
    <source>
        <dbReference type="ARBA" id="ARBA00022989"/>
    </source>
</evidence>
<dbReference type="Proteomes" id="UP000593566">
    <property type="component" value="Unassembled WGS sequence"/>
</dbReference>
<evidence type="ECO:0000313" key="8">
    <source>
        <dbReference type="Proteomes" id="UP000593566"/>
    </source>
</evidence>
<dbReference type="SUPFAM" id="SSF103473">
    <property type="entry name" value="MFS general substrate transporter"/>
    <property type="match status" value="1"/>
</dbReference>
<keyword evidence="4 6" id="KW-0472">Membrane</keyword>
<dbReference type="PANTHER" id="PTHR23294:SF59">
    <property type="entry name" value="UNC93-LIKE PROTEIN C922.05C"/>
    <property type="match status" value="1"/>
</dbReference>
<dbReference type="AlphaFoldDB" id="A0A8H6FB88"/>
<feature type="transmembrane region" description="Helical" evidence="6">
    <location>
        <begin position="96"/>
        <end position="113"/>
    </location>
</feature>
<dbReference type="EMBL" id="JACCJB010000013">
    <property type="protein sequence ID" value="KAF6222005.1"/>
    <property type="molecule type" value="Genomic_DNA"/>
</dbReference>
<dbReference type="InterPro" id="IPR051617">
    <property type="entry name" value="UNC-93-like_regulator"/>
</dbReference>
<dbReference type="CDD" id="cd06178">
    <property type="entry name" value="MFS_unc93-like"/>
    <property type="match status" value="1"/>
</dbReference>
<dbReference type="Pfam" id="PF05978">
    <property type="entry name" value="UNC-93"/>
    <property type="match status" value="1"/>
</dbReference>
<organism evidence="7 8">
    <name type="scientific">Letharia lupina</name>
    <dbReference type="NCBI Taxonomy" id="560253"/>
    <lineage>
        <taxon>Eukaryota</taxon>
        <taxon>Fungi</taxon>
        <taxon>Dikarya</taxon>
        <taxon>Ascomycota</taxon>
        <taxon>Pezizomycotina</taxon>
        <taxon>Lecanoromycetes</taxon>
        <taxon>OSLEUM clade</taxon>
        <taxon>Lecanoromycetidae</taxon>
        <taxon>Lecanorales</taxon>
        <taxon>Lecanorineae</taxon>
        <taxon>Parmeliaceae</taxon>
        <taxon>Letharia</taxon>
    </lineage>
</organism>
<feature type="transmembrane region" description="Helical" evidence="6">
    <location>
        <begin position="58"/>
        <end position="76"/>
    </location>
</feature>
<feature type="transmembrane region" description="Helical" evidence="6">
    <location>
        <begin position="292"/>
        <end position="309"/>
    </location>
</feature>
<protein>
    <recommendedName>
        <fullName evidence="9">UNC93-like protein</fullName>
    </recommendedName>
</protein>
<feature type="region of interest" description="Disordered" evidence="5">
    <location>
        <begin position="1"/>
        <end position="26"/>
    </location>
</feature>
<proteinExistence type="predicted"/>
<gene>
    <name evidence="7" type="ORF">HO133_001973</name>
</gene>
<keyword evidence="2 6" id="KW-0812">Transmembrane</keyword>
<feature type="transmembrane region" description="Helical" evidence="6">
    <location>
        <begin position="321"/>
        <end position="341"/>
    </location>
</feature>
<evidence type="ECO:0000256" key="2">
    <source>
        <dbReference type="ARBA" id="ARBA00022692"/>
    </source>
</evidence>
<name>A0A8H6FB88_9LECA</name>
<reference evidence="7 8" key="1">
    <citation type="journal article" date="2020" name="Genomics">
        <title>Complete, high-quality genomes from long-read metagenomic sequencing of two wolf lichen thalli reveals enigmatic genome architecture.</title>
        <authorList>
            <person name="McKenzie S.K."/>
            <person name="Walston R.F."/>
            <person name="Allen J.L."/>
        </authorList>
    </citation>
    <scope>NUCLEOTIDE SEQUENCE [LARGE SCALE GENOMIC DNA]</scope>
    <source>
        <strain evidence="7">WasteWater1</strain>
    </source>
</reference>
<evidence type="ECO:0000256" key="1">
    <source>
        <dbReference type="ARBA" id="ARBA00004141"/>
    </source>
</evidence>
<sequence length="515" mass="57027">MADIQPEKQDAMAQETPHDDHKVSAVEENAYPDRPVGWKYKTYRFASIKIPCYASPPFQLTLVAFVCFMCPGMFNAVNGLGGGGQFDAHTADNANVALYSTFSVFGFFAGTIANRLGIKLTLSLGGLGYVLYIASYLSYNHNQNEGFVVFAGAMLGICAGMLWAAQGAIMMSYPPEQSKGRIPLGQNIHSSAGNVTDGTYIGFLILTFIGACLAWTLVDAKSVVRSDGSHVILMKHPTWQSELLGLLEVLKTDIWIICLFPMFLASNWFYTYQFNDFNSAKFNIRTRSLNSILYWTSQIAGAYIFGYGLDVKSVRRSMRAKVVWGVLFVITMVIWGGGYAWQKGYTRAETAPKTAPKMDWTSRGYVGPMFLYMFYGFYDGKPPSSAPPPSPRKLPHFPLTNTTLAAWQTCVYWFMGAMTNNGRKLANYAGFYKGIQSAGAAIIYRIDALKAPFMNEFASSWALLAGSLLLAAPLIWTKIQDTVPIEEDLKFTDETYEDVKPMIVGEGAPEVEEKV</sequence>
<evidence type="ECO:0000256" key="5">
    <source>
        <dbReference type="SAM" id="MobiDB-lite"/>
    </source>
</evidence>
<evidence type="ECO:0000313" key="7">
    <source>
        <dbReference type="EMBL" id="KAF6222005.1"/>
    </source>
</evidence>
<dbReference type="RefSeq" id="XP_037151440.1">
    <property type="nucleotide sequence ID" value="XM_037292901.1"/>
</dbReference>
<feature type="transmembrane region" description="Helical" evidence="6">
    <location>
        <begin position="200"/>
        <end position="218"/>
    </location>
</feature>
<feature type="transmembrane region" description="Helical" evidence="6">
    <location>
        <begin position="254"/>
        <end position="272"/>
    </location>
</feature>
<keyword evidence="3 6" id="KW-1133">Transmembrane helix</keyword>
<dbReference type="GO" id="GO:0016020">
    <property type="term" value="C:membrane"/>
    <property type="evidence" value="ECO:0007669"/>
    <property type="project" value="UniProtKB-SubCell"/>
</dbReference>
<comment type="caution">
    <text evidence="7">The sequence shown here is derived from an EMBL/GenBank/DDBJ whole genome shotgun (WGS) entry which is preliminary data.</text>
</comment>
<feature type="transmembrane region" description="Helical" evidence="6">
    <location>
        <begin position="145"/>
        <end position="165"/>
    </location>
</feature>
<dbReference type="InterPro" id="IPR010291">
    <property type="entry name" value="Ion_channel_UNC-93"/>
</dbReference>
<dbReference type="GeneID" id="59330387"/>
<feature type="compositionally biased region" description="Basic and acidic residues" evidence="5">
    <location>
        <begin position="1"/>
        <end position="25"/>
    </location>
</feature>
<keyword evidence="8" id="KW-1185">Reference proteome</keyword>